<proteinExistence type="inferred from homology"/>
<evidence type="ECO:0000313" key="6">
    <source>
        <dbReference type="Proteomes" id="UP000216188"/>
    </source>
</evidence>
<dbReference type="SUPFAM" id="SSF53955">
    <property type="entry name" value="Lysozyme-like"/>
    <property type="match status" value="1"/>
</dbReference>
<dbReference type="AlphaFoldDB" id="A0A256GH01"/>
<dbReference type="EC" id="3.2.1.17" evidence="3"/>
<name>A0A256GH01_9HYPH</name>
<evidence type="ECO:0000256" key="3">
    <source>
        <dbReference type="RuleBase" id="RU003788"/>
    </source>
</evidence>
<gene>
    <name evidence="5" type="ORF">CEV34_2688</name>
</gene>
<dbReference type="EMBL" id="NNRM01000021">
    <property type="protein sequence ID" value="OYR25891.1"/>
    <property type="molecule type" value="Genomic_DNA"/>
</dbReference>
<dbReference type="Pfam" id="PF00959">
    <property type="entry name" value="Phage_lysozyme"/>
    <property type="match status" value="1"/>
</dbReference>
<keyword evidence="1 3" id="KW-0929">Antimicrobial</keyword>
<feature type="region of interest" description="Disordered" evidence="4">
    <location>
        <begin position="986"/>
        <end position="1016"/>
    </location>
</feature>
<dbReference type="InterPro" id="IPR023347">
    <property type="entry name" value="Lysozyme_dom_sf"/>
</dbReference>
<dbReference type="GO" id="GO:0009253">
    <property type="term" value="P:peptidoglycan catabolic process"/>
    <property type="evidence" value="ECO:0007669"/>
    <property type="project" value="InterPro"/>
</dbReference>
<comment type="caution">
    <text evidence="5">The sequence shown here is derived from an EMBL/GenBank/DDBJ whole genome shotgun (WGS) entry which is preliminary data.</text>
</comment>
<protein>
    <recommendedName>
        <fullName evidence="3">Lysozyme</fullName>
        <ecNumber evidence="3">3.2.1.17</ecNumber>
    </recommendedName>
</protein>
<dbReference type="GO" id="GO:0042742">
    <property type="term" value="P:defense response to bacterium"/>
    <property type="evidence" value="ECO:0007669"/>
    <property type="project" value="UniProtKB-KW"/>
</dbReference>
<dbReference type="GO" id="GO:0016998">
    <property type="term" value="P:cell wall macromolecule catabolic process"/>
    <property type="evidence" value="ECO:0007669"/>
    <property type="project" value="InterPro"/>
</dbReference>
<comment type="catalytic activity">
    <reaction evidence="3">
        <text>Hydrolysis of (1-&gt;4)-beta-linkages between N-acetylmuramic acid and N-acetyl-D-glucosamine residues in a peptidoglycan and between N-acetyl-D-glucosamine residues in chitodextrins.</text>
        <dbReference type="EC" id="3.2.1.17"/>
    </reaction>
</comment>
<keyword evidence="3" id="KW-0378">Hydrolase</keyword>
<accession>A0A256GH01</accession>
<sequence length="1043" mass="112487">MAVINPIQAQRSIDIGSIPDTRVDNSIGQGIAQLGGAIGSAAEQQNVLANRRLEMQRQADEFAANQSFQRWQDDNALEFGQSEQKIDPSGKGFTDTVSGIYTKRSEEFLKTVPASLQPRFQELVATARNQWIDKGAATEIDQRNTWYRTGITERQQTLQNQVFNDPAMFDAAKQDAYRTIDASGLPPSEKEALRKKTDEMFALTIGEREIRDAEVNPVSAGSAAERLGVTGAVTTSRGGDAMSLLRKFEGFRETPYWDVNAHRVGYGSDTITTADGRKVKVEQGMKVSRADAERDLARRTKEFEQGAAAKVGVENWNNLAPNVQAALVSVAYNYGSLPDNVAQAARSGDVHAIATAVDARSGDNGGVNRKRRMEEANIIRGGAQITGNAPAFDPASMDPRYANLSLSQRLSLYDQTQAAARRGQTAIDAQQTAAYNSQKGALQLGIQTGDVSSSEQILSSGMNDSDKATLISALRSRQGDQIAVGEAVAAFQNGSLTVDPYSTDGRKRVDAVGDVISKSVPADQQQPAYEELVRQSGTLPQSVLNNIRAGADSQVASEVQAAMQAASRFAQINPSALGRREGGEAIQRKVDDFDYYVNTLNLDPSDAARRIAEQNDPNKVRDRKALEPAAKEFRKQLEGADIGAMFDDSFMGWRSNPNVGFTEGQAAGIAADYLAIAEEQFYLTSGNTDLAKSRAEQEMKRLYGVSEIGGSKTIMKYPPEKYWPGMPGESDPYAYAKEQLIADLAEAFPNDPLLNPVRSMKAGPQGAVTGLKVEGNIDLARRPQVANEDGSISTVRSISFNEDGAEVLIPTVSPDGKILSDDDAIALYERTGQHLGKFSTPEAATKYAEALHDAQAKFYDPASIVADTLTGRADGRDIKIRGAAGVDEYRNMIRDTALSRIVLVATPETGAEAKSNHLPGYTVLYKDENGNLQTLYGKQWRPDPQAVVSGARRQQQDRLGRAGVYQQTGQGLADFLAGGAIPMGAGSAWDNPEAQQTAPIPAQAPSAPVPTTPNPTVQGNLQDQRSQLFQNAQQSGMLTPGGM</sequence>
<evidence type="ECO:0000256" key="1">
    <source>
        <dbReference type="ARBA" id="ARBA00022529"/>
    </source>
</evidence>
<dbReference type="GO" id="GO:0003796">
    <property type="term" value="F:lysozyme activity"/>
    <property type="evidence" value="ECO:0007669"/>
    <property type="project" value="UniProtKB-EC"/>
</dbReference>
<keyword evidence="3" id="KW-0326">Glycosidase</keyword>
<feature type="compositionally biased region" description="Low complexity" evidence="4">
    <location>
        <begin position="992"/>
        <end position="1006"/>
    </location>
</feature>
<dbReference type="GO" id="GO:0031640">
    <property type="term" value="P:killing of cells of another organism"/>
    <property type="evidence" value="ECO:0007669"/>
    <property type="project" value="UniProtKB-KW"/>
</dbReference>
<evidence type="ECO:0000313" key="5">
    <source>
        <dbReference type="EMBL" id="OYR25891.1"/>
    </source>
</evidence>
<dbReference type="RefSeq" id="WP_094543706.1">
    <property type="nucleotide sequence ID" value="NZ_JBHEEM010000011.1"/>
</dbReference>
<evidence type="ECO:0000256" key="2">
    <source>
        <dbReference type="ARBA" id="ARBA00022638"/>
    </source>
</evidence>
<dbReference type="InterPro" id="IPR002196">
    <property type="entry name" value="Glyco_hydro_24"/>
</dbReference>
<dbReference type="Proteomes" id="UP000216188">
    <property type="component" value="Unassembled WGS sequence"/>
</dbReference>
<organism evidence="5 6">
    <name type="scientific">Brucella pseudogrignonensis</name>
    <dbReference type="NCBI Taxonomy" id="419475"/>
    <lineage>
        <taxon>Bacteria</taxon>
        <taxon>Pseudomonadati</taxon>
        <taxon>Pseudomonadota</taxon>
        <taxon>Alphaproteobacteria</taxon>
        <taxon>Hyphomicrobiales</taxon>
        <taxon>Brucellaceae</taxon>
        <taxon>Brucella/Ochrobactrum group</taxon>
        <taxon>Brucella</taxon>
    </lineage>
</organism>
<reference evidence="5 6" key="1">
    <citation type="submission" date="2017-07" db="EMBL/GenBank/DDBJ databases">
        <title>Phylogenetic study on the rhizospheric bacterium Ochrobactrum sp. A44.</title>
        <authorList>
            <person name="Krzyzanowska D.M."/>
            <person name="Ossowicki A."/>
            <person name="Rajewska M."/>
            <person name="Maciag T."/>
            <person name="Kaczynski Z."/>
            <person name="Czerwicka M."/>
            <person name="Jafra S."/>
        </authorList>
    </citation>
    <scope>NUCLEOTIDE SEQUENCE [LARGE SCALE GENOMIC DNA]</scope>
    <source>
        <strain evidence="5 6">CCUG 30717</strain>
    </source>
</reference>
<evidence type="ECO:0000256" key="4">
    <source>
        <dbReference type="SAM" id="MobiDB-lite"/>
    </source>
</evidence>
<dbReference type="Gene3D" id="1.10.530.40">
    <property type="match status" value="1"/>
</dbReference>
<comment type="similarity">
    <text evidence="3">Belongs to the glycosyl hydrolase 24 family.</text>
</comment>
<dbReference type="InterPro" id="IPR023346">
    <property type="entry name" value="Lysozyme-like_dom_sf"/>
</dbReference>
<keyword evidence="6" id="KW-1185">Reference proteome</keyword>
<keyword evidence="2 3" id="KW-0081">Bacteriolytic enzyme</keyword>